<organism evidence="3 4">
    <name type="scientific">Oceanibacterium hippocampi</name>
    <dbReference type="NCBI Taxonomy" id="745714"/>
    <lineage>
        <taxon>Bacteria</taxon>
        <taxon>Pseudomonadati</taxon>
        <taxon>Pseudomonadota</taxon>
        <taxon>Alphaproteobacteria</taxon>
        <taxon>Sneathiellales</taxon>
        <taxon>Sneathiellaceae</taxon>
        <taxon>Oceanibacterium</taxon>
    </lineage>
</organism>
<dbReference type="Proteomes" id="UP000193200">
    <property type="component" value="Unassembled WGS sequence"/>
</dbReference>
<gene>
    <name evidence="2 3" type="primary">rbfA</name>
    <name evidence="3" type="ORF">OCH7691_00425</name>
</gene>
<proteinExistence type="inferred from homology"/>
<dbReference type="Pfam" id="PF02033">
    <property type="entry name" value="RBFA"/>
    <property type="match status" value="1"/>
</dbReference>
<sequence>MAGTRQAKRPASKRQLRVGEEMRHALADLLTRETFRDPDLAGVSVTVTEVSMSPDLKNASAFVTPLGGENAAAVVAALNRCSTYIRTLLARAVPLRNTPRITFKSDDSFEQASRIDSLLRQVAAEQGSDDIDRD</sequence>
<dbReference type="Gene3D" id="3.30.300.20">
    <property type="match status" value="1"/>
</dbReference>
<dbReference type="PANTHER" id="PTHR33515">
    <property type="entry name" value="RIBOSOME-BINDING FACTOR A, CHLOROPLASTIC-RELATED"/>
    <property type="match status" value="1"/>
</dbReference>
<comment type="subcellular location">
    <subcellularLocation>
        <location evidence="2">Cytoplasm</location>
    </subcellularLocation>
</comment>
<dbReference type="SUPFAM" id="SSF89919">
    <property type="entry name" value="Ribosome-binding factor A, RbfA"/>
    <property type="match status" value="1"/>
</dbReference>
<dbReference type="FunCoup" id="A0A1Y5RK35">
    <property type="interactions" value="489"/>
</dbReference>
<dbReference type="AlphaFoldDB" id="A0A1Y5RK35"/>
<dbReference type="InterPro" id="IPR020053">
    <property type="entry name" value="Ribosome-bd_factorA_CS"/>
</dbReference>
<dbReference type="InterPro" id="IPR015946">
    <property type="entry name" value="KH_dom-like_a/b"/>
</dbReference>
<keyword evidence="2" id="KW-0963">Cytoplasm</keyword>
<dbReference type="InterPro" id="IPR023799">
    <property type="entry name" value="RbfA_dom_sf"/>
</dbReference>
<dbReference type="InterPro" id="IPR000238">
    <property type="entry name" value="RbfA"/>
</dbReference>
<dbReference type="RefSeq" id="WP_217807744.1">
    <property type="nucleotide sequence ID" value="NZ_FWFR01000001.1"/>
</dbReference>
<comment type="similarity">
    <text evidence="2">Belongs to the RbfA family.</text>
</comment>
<dbReference type="PROSITE" id="PS01319">
    <property type="entry name" value="RBFA"/>
    <property type="match status" value="1"/>
</dbReference>
<evidence type="ECO:0000256" key="2">
    <source>
        <dbReference type="HAMAP-Rule" id="MF_00003"/>
    </source>
</evidence>
<protein>
    <recommendedName>
        <fullName evidence="2">Ribosome-binding factor A</fullName>
    </recommendedName>
</protein>
<name>A0A1Y5RK35_9PROT</name>
<comment type="subunit">
    <text evidence="2">Monomer. Binds 30S ribosomal subunits, but not 50S ribosomal subunits or 70S ribosomes.</text>
</comment>
<dbReference type="PANTHER" id="PTHR33515:SF1">
    <property type="entry name" value="RIBOSOME-BINDING FACTOR A, CHLOROPLASTIC-RELATED"/>
    <property type="match status" value="1"/>
</dbReference>
<dbReference type="GO" id="GO:0043024">
    <property type="term" value="F:ribosomal small subunit binding"/>
    <property type="evidence" value="ECO:0007669"/>
    <property type="project" value="TreeGrafter"/>
</dbReference>
<dbReference type="InParanoid" id="A0A1Y5RK35"/>
<dbReference type="NCBIfam" id="NF001802">
    <property type="entry name" value="PRK00521.2-5"/>
    <property type="match status" value="1"/>
</dbReference>
<evidence type="ECO:0000313" key="4">
    <source>
        <dbReference type="Proteomes" id="UP000193200"/>
    </source>
</evidence>
<dbReference type="GO" id="GO:0005829">
    <property type="term" value="C:cytosol"/>
    <property type="evidence" value="ECO:0007669"/>
    <property type="project" value="TreeGrafter"/>
</dbReference>
<dbReference type="EMBL" id="FWFR01000001">
    <property type="protein sequence ID" value="SLN19120.1"/>
    <property type="molecule type" value="Genomic_DNA"/>
</dbReference>
<keyword evidence="4" id="KW-1185">Reference proteome</keyword>
<dbReference type="NCBIfam" id="TIGR00082">
    <property type="entry name" value="rbfA"/>
    <property type="match status" value="1"/>
</dbReference>
<accession>A0A1Y5RK35</accession>
<comment type="function">
    <text evidence="2">One of several proteins that assist in the late maturation steps of the functional core of the 30S ribosomal subunit. Associates with free 30S ribosomal subunits (but not with 30S subunits that are part of 70S ribosomes or polysomes). Required for efficient processing of 16S rRNA. May interact with the 5'-terminal helix region of 16S rRNA.</text>
</comment>
<evidence type="ECO:0000256" key="1">
    <source>
        <dbReference type="ARBA" id="ARBA00022517"/>
    </source>
</evidence>
<dbReference type="HAMAP" id="MF_00003">
    <property type="entry name" value="RbfA"/>
    <property type="match status" value="1"/>
</dbReference>
<evidence type="ECO:0000313" key="3">
    <source>
        <dbReference type="EMBL" id="SLN19120.1"/>
    </source>
</evidence>
<reference evidence="3 4" key="1">
    <citation type="submission" date="2017-03" db="EMBL/GenBank/DDBJ databases">
        <authorList>
            <person name="Afonso C.L."/>
            <person name="Miller P.J."/>
            <person name="Scott M.A."/>
            <person name="Spackman E."/>
            <person name="Goraichik I."/>
            <person name="Dimitrov K.M."/>
            <person name="Suarez D.L."/>
            <person name="Swayne D.E."/>
        </authorList>
    </citation>
    <scope>NUCLEOTIDE SEQUENCE [LARGE SCALE GENOMIC DNA]</scope>
    <source>
        <strain evidence="3 4">CECT 7691</strain>
    </source>
</reference>
<keyword evidence="1 2" id="KW-0690">Ribosome biogenesis</keyword>
<dbReference type="GO" id="GO:0030490">
    <property type="term" value="P:maturation of SSU-rRNA"/>
    <property type="evidence" value="ECO:0007669"/>
    <property type="project" value="UniProtKB-UniRule"/>
</dbReference>